<dbReference type="OrthoDB" id="445695at2759"/>
<organism evidence="4 5">
    <name type="scientific">Sclerotinia nivalis</name>
    <dbReference type="NCBI Taxonomy" id="352851"/>
    <lineage>
        <taxon>Eukaryota</taxon>
        <taxon>Fungi</taxon>
        <taxon>Dikarya</taxon>
        <taxon>Ascomycota</taxon>
        <taxon>Pezizomycotina</taxon>
        <taxon>Leotiomycetes</taxon>
        <taxon>Helotiales</taxon>
        <taxon>Sclerotiniaceae</taxon>
        <taxon>Sclerotinia</taxon>
    </lineage>
</organism>
<proteinExistence type="inferred from homology"/>
<evidence type="ECO:0000256" key="3">
    <source>
        <dbReference type="SAM" id="Phobius"/>
    </source>
</evidence>
<dbReference type="AlphaFoldDB" id="A0A9X0AVR3"/>
<dbReference type="Gene3D" id="3.20.20.140">
    <property type="entry name" value="Metal-dependent hydrolases"/>
    <property type="match status" value="1"/>
</dbReference>
<keyword evidence="2" id="KW-0378">Hydrolase</keyword>
<comment type="catalytic activity">
    <reaction evidence="2">
        <text>an L-aminoacyl-L-amino acid + H2O = 2 an L-alpha-amino acid</text>
        <dbReference type="Rhea" id="RHEA:48940"/>
        <dbReference type="ChEBI" id="CHEBI:15377"/>
        <dbReference type="ChEBI" id="CHEBI:59869"/>
        <dbReference type="ChEBI" id="CHEBI:77460"/>
        <dbReference type="EC" id="3.4.13.19"/>
    </reaction>
</comment>
<keyword evidence="2" id="KW-0862">Zinc</keyword>
<dbReference type="GO" id="GO:0006508">
    <property type="term" value="P:proteolysis"/>
    <property type="evidence" value="ECO:0007669"/>
    <property type="project" value="UniProtKB-KW"/>
</dbReference>
<comment type="similarity">
    <text evidence="2">Belongs to the metallo-dependent hydrolases superfamily. Peptidase M19 family.</text>
</comment>
<dbReference type="CDD" id="cd01301">
    <property type="entry name" value="rDP_like"/>
    <property type="match status" value="1"/>
</dbReference>
<evidence type="ECO:0000313" key="5">
    <source>
        <dbReference type="Proteomes" id="UP001152300"/>
    </source>
</evidence>
<keyword evidence="3" id="KW-0472">Membrane</keyword>
<keyword evidence="5" id="KW-1185">Reference proteome</keyword>
<dbReference type="EMBL" id="JAPEIS010000001">
    <property type="protein sequence ID" value="KAJ8069770.1"/>
    <property type="molecule type" value="Genomic_DNA"/>
</dbReference>
<dbReference type="InterPro" id="IPR008257">
    <property type="entry name" value="Pept_M19"/>
</dbReference>
<name>A0A9X0AVR3_9HELO</name>
<dbReference type="PANTHER" id="PTHR10443">
    <property type="entry name" value="MICROSOMAL DIPEPTIDASE"/>
    <property type="match status" value="1"/>
</dbReference>
<reference evidence="4" key="1">
    <citation type="submission" date="2022-11" db="EMBL/GenBank/DDBJ databases">
        <title>Genome Resource of Sclerotinia nivalis Strain SnTB1, a Plant Pathogen Isolated from American Ginseng.</title>
        <authorList>
            <person name="Fan S."/>
        </authorList>
    </citation>
    <scope>NUCLEOTIDE SEQUENCE</scope>
    <source>
        <strain evidence="4">SnTB1</strain>
    </source>
</reference>
<sequence length="414" mass="46143">MIRSEKLSFLLYISIAATLSLTYVFFHNLDKLIWSFSLSCRYTHAPISRIVDSILRDVPLIDGHDDFAIWLRVFHGNHIDFNASSDLDGMVDFPRIRYGRLGAQFWSIYVPCPNYHNDFSSQTYFETIHDTLQQIDLINRLIAAFPSHLQHAFSAADVQSNFKHNRQAVSSLMGAEGLHQIGNSASVLRLYYRLGVRYVSLTHDCNNIYADAALAARPVHGGLSDRGREVVREMNRLGMLVDLSHTSDDTMRDVLKVTLAPVIFSHSNARSLCDHPRNVPDDILDLIEENGGVVMVTFYAAYTNCEAPAQASLDDVADHMMYIGRRIGFRHVGIGSDFDGMAGGPEGLEDVSKYPNLVAALVERGVNTRDIKDVISGNALRVLAEAERVAEGISHVEPLEDNVKSMPHLPTSSL</sequence>
<keyword evidence="2" id="KW-0645">Protease</keyword>
<evidence type="ECO:0000256" key="1">
    <source>
        <dbReference type="ARBA" id="ARBA00022997"/>
    </source>
</evidence>
<gene>
    <name evidence="4" type="ORF">OCU04_000188</name>
</gene>
<dbReference type="PROSITE" id="PS51365">
    <property type="entry name" value="RENAL_DIPEPTIDASE_2"/>
    <property type="match status" value="1"/>
</dbReference>
<keyword evidence="1 2" id="KW-0224">Dipeptidase</keyword>
<dbReference type="EC" id="3.4.13.19" evidence="2"/>
<dbReference type="InterPro" id="IPR032466">
    <property type="entry name" value="Metal_Hydrolase"/>
</dbReference>
<dbReference type="PANTHER" id="PTHR10443:SF12">
    <property type="entry name" value="DIPEPTIDASE"/>
    <property type="match status" value="1"/>
</dbReference>
<protein>
    <recommendedName>
        <fullName evidence="2">Dipeptidase</fullName>
        <ecNumber evidence="2">3.4.13.19</ecNumber>
    </recommendedName>
</protein>
<comment type="caution">
    <text evidence="4">The sequence shown here is derived from an EMBL/GenBank/DDBJ whole genome shotgun (WGS) entry which is preliminary data.</text>
</comment>
<dbReference type="GO" id="GO:0046872">
    <property type="term" value="F:metal ion binding"/>
    <property type="evidence" value="ECO:0007669"/>
    <property type="project" value="UniProtKB-UniRule"/>
</dbReference>
<keyword evidence="3" id="KW-0812">Transmembrane</keyword>
<accession>A0A9X0AVR3</accession>
<keyword evidence="3" id="KW-1133">Transmembrane helix</keyword>
<comment type="cofactor">
    <cofactor evidence="2">
        <name>Zn(2+)</name>
        <dbReference type="ChEBI" id="CHEBI:29105"/>
    </cofactor>
</comment>
<keyword evidence="2" id="KW-0482">Metalloprotease</keyword>
<dbReference type="Proteomes" id="UP001152300">
    <property type="component" value="Unassembled WGS sequence"/>
</dbReference>
<evidence type="ECO:0000256" key="2">
    <source>
        <dbReference type="RuleBase" id="RU341113"/>
    </source>
</evidence>
<evidence type="ECO:0000313" key="4">
    <source>
        <dbReference type="EMBL" id="KAJ8069770.1"/>
    </source>
</evidence>
<dbReference type="GO" id="GO:0070573">
    <property type="term" value="F:metallodipeptidase activity"/>
    <property type="evidence" value="ECO:0007669"/>
    <property type="project" value="InterPro"/>
</dbReference>
<keyword evidence="2" id="KW-0479">Metal-binding</keyword>
<feature type="transmembrane region" description="Helical" evidence="3">
    <location>
        <begin position="7"/>
        <end position="26"/>
    </location>
</feature>
<dbReference type="SUPFAM" id="SSF51556">
    <property type="entry name" value="Metallo-dependent hydrolases"/>
    <property type="match status" value="1"/>
</dbReference>
<dbReference type="Pfam" id="PF01244">
    <property type="entry name" value="Peptidase_M19"/>
    <property type="match status" value="1"/>
</dbReference>